<organism evidence="1 2">
    <name type="scientific">Hominisplanchenecus murintestinalis</name>
    <dbReference type="NCBI Taxonomy" id="2941517"/>
    <lineage>
        <taxon>Bacteria</taxon>
        <taxon>Bacillati</taxon>
        <taxon>Bacillota</taxon>
        <taxon>Clostridia</taxon>
        <taxon>Lachnospirales</taxon>
        <taxon>Lachnospiraceae</taxon>
        <taxon>Hominisplanchenecus</taxon>
    </lineage>
</organism>
<comment type="caution">
    <text evidence="1">The sequence shown here is derived from an EMBL/GenBank/DDBJ whole genome shotgun (WGS) entry which is preliminary data.</text>
</comment>
<name>A0AC61QX48_9FIRM</name>
<sequence>MKKLSAPTKALFFLWLLILLSCLVIFRRFIFGDELAVFKDVGSDTLQQYLMHYNSIINSLRDGNLSLWDFTNGFGTSMYALNLFHPLLFLLYLAGTVTGPAHLPMLMVYFEILQIFLAATVMFFFLGEFKFSARTRVIGAYLYGFNGYLLVWGQHYQFGLFVILLPLLLLLAERAVRRKQFSFLLALAVSISVLSSVYMAYMTLLALGLYLLFRIFSMEESFKVRIKLFLMNCGSILLGLLMMMAVFLPSMLYLTNISSRMDASLSLIERFLGNMKPFGDAFYSTAFYRLFSSNLCGISDNYVGDVNYYEAPVLFIGILFVILFFQYLFTIHRQDASKKQKAAQYLAVALSCFFIFIQAGSMVFNAFVRAFSRHTFVFMPFAALLMAFSLEQIFSKRKINFPGLAVSAALFAVLFLTAPEAVQASPLFICLLGFLMIAVLLLGWQKRFALPSFLAPALLLMLVIVNMIYDSYHAYNNRNTLQKSDTEYFEQLYGADMTEALDYLRENDETFYRVEKDYDAGSYCMDALAQNYFGVSTYNSAPNRYVARFIKKLWPGLERLSPSMFSYRQTVYDAELASLVNIKYLLSKNPALDVDGFSLKKQFGNLYVYQNQNTGSIGKFYTKIISEDKIPRNTSSIDMDSFLTDYLIVEDSGCGDAAVLKDYELKKVKYTIKGQHFAGTEELTIPIDKEKLESYERIYADFTITFDSPAVAAVTLNNSCCRYISATEDKKKVHVRLRIPNRTCRTIRISSTTGAINGKISKIHFYGAPSIRTEHTRAEVQFPAPAKDTLVEGNVNNSVDGTLMVSIPYEDGWNAYIDGKTAKIHRADYGFMALGLTAGNHEIRLEYQAPGLQTGILLSLLGWSIFLILSALSPHGFCQVKRRAFQKKQQHADSQN</sequence>
<dbReference type="Proteomes" id="UP000307720">
    <property type="component" value="Unassembled WGS sequence"/>
</dbReference>
<evidence type="ECO:0000313" key="2">
    <source>
        <dbReference type="Proteomes" id="UP000307720"/>
    </source>
</evidence>
<keyword evidence="2" id="KW-1185">Reference proteome</keyword>
<evidence type="ECO:0000313" key="1">
    <source>
        <dbReference type="EMBL" id="TGX97511.1"/>
    </source>
</evidence>
<proteinExistence type="predicted"/>
<reference evidence="1" key="1">
    <citation type="submission" date="2019-04" db="EMBL/GenBank/DDBJ databases">
        <title>Microbes associate with the intestines of laboratory mice.</title>
        <authorList>
            <person name="Navarre W."/>
            <person name="Wong E."/>
            <person name="Huang K."/>
            <person name="Tropini C."/>
            <person name="Ng K."/>
            <person name="Yu B."/>
        </authorList>
    </citation>
    <scope>NUCLEOTIDE SEQUENCE</scope>
    <source>
        <strain evidence="1">NM72_1-8</strain>
    </source>
</reference>
<accession>A0AC61QX48</accession>
<dbReference type="EMBL" id="SRZB01000030">
    <property type="protein sequence ID" value="TGX97511.1"/>
    <property type="molecule type" value="Genomic_DNA"/>
</dbReference>
<protein>
    <submittedName>
        <fullName evidence="1">Uncharacterized protein</fullName>
    </submittedName>
</protein>
<gene>
    <name evidence="1" type="ORF">E5357_12300</name>
</gene>